<evidence type="ECO:0000313" key="3">
    <source>
        <dbReference type="Proteomes" id="UP000887013"/>
    </source>
</evidence>
<dbReference type="EMBL" id="BMAW01005585">
    <property type="protein sequence ID" value="GFS94968.1"/>
    <property type="molecule type" value="Genomic_DNA"/>
</dbReference>
<reference evidence="2" key="1">
    <citation type="submission" date="2020-08" db="EMBL/GenBank/DDBJ databases">
        <title>Multicomponent nature underlies the extraordinary mechanical properties of spider dragline silk.</title>
        <authorList>
            <person name="Kono N."/>
            <person name="Nakamura H."/>
            <person name="Mori M."/>
            <person name="Yoshida Y."/>
            <person name="Ohtoshi R."/>
            <person name="Malay A.D."/>
            <person name="Moran D.A.P."/>
            <person name="Tomita M."/>
            <person name="Numata K."/>
            <person name="Arakawa K."/>
        </authorList>
    </citation>
    <scope>NUCLEOTIDE SEQUENCE</scope>
</reference>
<feature type="transmembrane region" description="Helical" evidence="1">
    <location>
        <begin position="49"/>
        <end position="69"/>
    </location>
</feature>
<sequence>MNKSEDFLEKVFMPILFLFHLTGMETMPKPNSINGNKLFSFLWNSPKHTFKVILFVIVVSHSMWLIFVSRIQNDWALFIITLLQVSTYISLVRSREKIRLLLKKLSKISRIFLSVRRWRLLRISVLVYCVVMFSMDLHSQIVYFFSRFREHIRYDIHRITTVPEKLKDHFIFVVDIFWVSVVMTHGMIGTFIGYYAYVCICIKSCVDKFILISETLISQCDYQSLLSFHEEISQVMALANEFLPYPVFINMLCNMGSLFAFSCIVTFYPPDDSMVYSMECHGIIQSLMSLLLMMIPAARCNRALNLLQETIKSLPGWLPQHRKALKMHIRRRLNKTYPLTLWNIYVIDESLLISAFGTLLTYGFLLGSIKIPNNLE</sequence>
<keyword evidence="1" id="KW-0812">Transmembrane</keyword>
<keyword evidence="1" id="KW-1133">Transmembrane helix</keyword>
<dbReference type="OrthoDB" id="5800391at2759"/>
<feature type="transmembrane region" description="Helical" evidence="1">
    <location>
        <begin position="120"/>
        <end position="145"/>
    </location>
</feature>
<feature type="transmembrane region" description="Helical" evidence="1">
    <location>
        <begin position="75"/>
        <end position="94"/>
    </location>
</feature>
<proteinExistence type="predicted"/>
<dbReference type="Proteomes" id="UP000887013">
    <property type="component" value="Unassembled WGS sequence"/>
</dbReference>
<evidence type="ECO:0000313" key="2">
    <source>
        <dbReference type="EMBL" id="GFS94968.1"/>
    </source>
</evidence>
<feature type="transmembrane region" description="Helical" evidence="1">
    <location>
        <begin position="176"/>
        <end position="198"/>
    </location>
</feature>
<keyword evidence="3" id="KW-1185">Reference proteome</keyword>
<name>A0A8X6N5V3_NEPPI</name>
<dbReference type="AlphaFoldDB" id="A0A8X6N5V3"/>
<gene>
    <name evidence="2" type="primary">AVEN_109247_1</name>
    <name evidence="2" type="ORF">NPIL_59911</name>
</gene>
<protein>
    <submittedName>
        <fullName evidence="2">Uncharacterized protein</fullName>
    </submittedName>
</protein>
<organism evidence="2 3">
    <name type="scientific">Nephila pilipes</name>
    <name type="common">Giant wood spider</name>
    <name type="synonym">Nephila maculata</name>
    <dbReference type="NCBI Taxonomy" id="299642"/>
    <lineage>
        <taxon>Eukaryota</taxon>
        <taxon>Metazoa</taxon>
        <taxon>Ecdysozoa</taxon>
        <taxon>Arthropoda</taxon>
        <taxon>Chelicerata</taxon>
        <taxon>Arachnida</taxon>
        <taxon>Araneae</taxon>
        <taxon>Araneomorphae</taxon>
        <taxon>Entelegynae</taxon>
        <taxon>Araneoidea</taxon>
        <taxon>Nephilidae</taxon>
        <taxon>Nephila</taxon>
    </lineage>
</organism>
<keyword evidence="1" id="KW-0472">Membrane</keyword>
<feature type="transmembrane region" description="Helical" evidence="1">
    <location>
        <begin position="247"/>
        <end position="268"/>
    </location>
</feature>
<comment type="caution">
    <text evidence="2">The sequence shown here is derived from an EMBL/GenBank/DDBJ whole genome shotgun (WGS) entry which is preliminary data.</text>
</comment>
<accession>A0A8X6N5V3</accession>
<evidence type="ECO:0000256" key="1">
    <source>
        <dbReference type="SAM" id="Phobius"/>
    </source>
</evidence>
<feature type="transmembrane region" description="Helical" evidence="1">
    <location>
        <begin position="339"/>
        <end position="365"/>
    </location>
</feature>